<evidence type="ECO:0000256" key="1">
    <source>
        <dbReference type="ARBA" id="ARBA00023015"/>
    </source>
</evidence>
<keyword evidence="2 5" id="KW-0238">DNA-binding</keyword>
<name>A0A366IE59_9MICO</name>
<dbReference type="CDD" id="cd07377">
    <property type="entry name" value="WHTH_GntR"/>
    <property type="match status" value="1"/>
</dbReference>
<evidence type="ECO:0000313" key="5">
    <source>
        <dbReference type="EMBL" id="RBP69490.1"/>
    </source>
</evidence>
<comment type="caution">
    <text evidence="5">The sequence shown here is derived from an EMBL/GenBank/DDBJ whole genome shotgun (WGS) entry which is preliminary data.</text>
</comment>
<dbReference type="PROSITE" id="PS50949">
    <property type="entry name" value="HTH_GNTR"/>
    <property type="match status" value="1"/>
</dbReference>
<evidence type="ECO:0000256" key="3">
    <source>
        <dbReference type="ARBA" id="ARBA00023163"/>
    </source>
</evidence>
<dbReference type="AlphaFoldDB" id="A0A366IE59"/>
<dbReference type="PANTHER" id="PTHR43537">
    <property type="entry name" value="TRANSCRIPTIONAL REGULATOR, GNTR FAMILY"/>
    <property type="match status" value="1"/>
</dbReference>
<proteinExistence type="predicted"/>
<organism evidence="5 6">
    <name type="scientific">Brevibacterium celere</name>
    <dbReference type="NCBI Taxonomy" id="225845"/>
    <lineage>
        <taxon>Bacteria</taxon>
        <taxon>Bacillati</taxon>
        <taxon>Actinomycetota</taxon>
        <taxon>Actinomycetes</taxon>
        <taxon>Micrococcales</taxon>
        <taxon>Brevibacteriaceae</taxon>
        <taxon>Brevibacterium</taxon>
    </lineage>
</organism>
<protein>
    <submittedName>
        <fullName evidence="5">DNA-binding GntR family transcriptional regulator</fullName>
    </submittedName>
</protein>
<dbReference type="SUPFAM" id="SSF46785">
    <property type="entry name" value="Winged helix' DNA-binding domain"/>
    <property type="match status" value="1"/>
</dbReference>
<evidence type="ECO:0000313" key="6">
    <source>
        <dbReference type="Proteomes" id="UP000253509"/>
    </source>
</evidence>
<dbReference type="PRINTS" id="PR00035">
    <property type="entry name" value="HTHGNTR"/>
</dbReference>
<reference evidence="5 6" key="1">
    <citation type="submission" date="2018-06" db="EMBL/GenBank/DDBJ databases">
        <title>Freshwater and sediment microbial communities from various areas in North America, analyzing microbe dynamics in response to fracking.</title>
        <authorList>
            <person name="Lamendella R."/>
        </authorList>
    </citation>
    <scope>NUCLEOTIDE SEQUENCE [LARGE SCALE GENOMIC DNA]</scope>
    <source>
        <strain evidence="5 6">3b_TX</strain>
    </source>
</reference>
<evidence type="ECO:0000256" key="2">
    <source>
        <dbReference type="ARBA" id="ARBA00023125"/>
    </source>
</evidence>
<dbReference type="InterPro" id="IPR000524">
    <property type="entry name" value="Tscrpt_reg_HTH_GntR"/>
</dbReference>
<keyword evidence="1" id="KW-0805">Transcription regulation</keyword>
<feature type="domain" description="HTH gntR-type" evidence="4">
    <location>
        <begin position="9"/>
        <end position="76"/>
    </location>
</feature>
<dbReference type="GO" id="GO:0003700">
    <property type="term" value="F:DNA-binding transcription factor activity"/>
    <property type="evidence" value="ECO:0007669"/>
    <property type="project" value="InterPro"/>
</dbReference>
<dbReference type="Pfam" id="PF00392">
    <property type="entry name" value="GntR"/>
    <property type="match status" value="1"/>
</dbReference>
<dbReference type="SMART" id="SM00895">
    <property type="entry name" value="FCD"/>
    <property type="match status" value="1"/>
</dbReference>
<dbReference type="RefSeq" id="WP_181778740.1">
    <property type="nucleotide sequence ID" value="NZ_QNSB01000012.1"/>
</dbReference>
<dbReference type="InterPro" id="IPR008920">
    <property type="entry name" value="TF_FadR/GntR_C"/>
</dbReference>
<dbReference type="InterPro" id="IPR036388">
    <property type="entry name" value="WH-like_DNA-bd_sf"/>
</dbReference>
<dbReference type="Pfam" id="PF07729">
    <property type="entry name" value="FCD"/>
    <property type="match status" value="1"/>
</dbReference>
<evidence type="ECO:0000259" key="4">
    <source>
        <dbReference type="PROSITE" id="PS50949"/>
    </source>
</evidence>
<sequence length="226" mass="25153">MFEAELNRETVGQQVVQSLRNAIITGALGEGETLTESALSKQLGTSRSPIREAMQQLRREGLIVSGPNRTMVVVSLDAEDVEELYEYRLVLERFAIGKVCRMSPDDRGEVVTRLEKVLEEMRSAIAAGDDFAISTVDLAFHNTLIEAGRNRRLSQTYRGLSVEFKMLINRLETYRPSGEELIDDHRAFVDAIRDGDEVRAAALIEAHLRSAADNLRQSSVDATVTS</sequence>
<dbReference type="GO" id="GO:0003677">
    <property type="term" value="F:DNA binding"/>
    <property type="evidence" value="ECO:0007669"/>
    <property type="project" value="UniProtKB-KW"/>
</dbReference>
<dbReference type="Proteomes" id="UP000253509">
    <property type="component" value="Unassembled WGS sequence"/>
</dbReference>
<dbReference type="SMART" id="SM00345">
    <property type="entry name" value="HTH_GNTR"/>
    <property type="match status" value="1"/>
</dbReference>
<dbReference type="PANTHER" id="PTHR43537:SF5">
    <property type="entry name" value="UXU OPERON TRANSCRIPTIONAL REGULATOR"/>
    <property type="match status" value="1"/>
</dbReference>
<dbReference type="InterPro" id="IPR036390">
    <property type="entry name" value="WH_DNA-bd_sf"/>
</dbReference>
<dbReference type="InterPro" id="IPR011711">
    <property type="entry name" value="GntR_C"/>
</dbReference>
<keyword evidence="6" id="KW-1185">Reference proteome</keyword>
<keyword evidence="3" id="KW-0804">Transcription</keyword>
<accession>A0A366IE59</accession>
<dbReference type="Gene3D" id="1.10.10.10">
    <property type="entry name" value="Winged helix-like DNA-binding domain superfamily/Winged helix DNA-binding domain"/>
    <property type="match status" value="1"/>
</dbReference>
<dbReference type="SUPFAM" id="SSF48008">
    <property type="entry name" value="GntR ligand-binding domain-like"/>
    <property type="match status" value="1"/>
</dbReference>
<dbReference type="Gene3D" id="1.20.120.530">
    <property type="entry name" value="GntR ligand-binding domain-like"/>
    <property type="match status" value="1"/>
</dbReference>
<gene>
    <name evidence="5" type="ORF">DFO65_11224</name>
</gene>
<dbReference type="EMBL" id="QNSB01000012">
    <property type="protein sequence ID" value="RBP69490.1"/>
    <property type="molecule type" value="Genomic_DNA"/>
</dbReference>